<name>A0A2T9Z9Z2_9FUNG</name>
<accession>A0A2T9Z9Z2</accession>
<protein>
    <submittedName>
        <fullName evidence="2">Uncharacterized protein</fullName>
    </submittedName>
</protein>
<gene>
    <name evidence="2" type="ORF">BB560_004189</name>
</gene>
<feature type="region of interest" description="Disordered" evidence="1">
    <location>
        <begin position="186"/>
        <end position="229"/>
    </location>
</feature>
<dbReference type="AlphaFoldDB" id="A0A2T9Z9Z2"/>
<comment type="caution">
    <text evidence="2">The sequence shown here is derived from an EMBL/GenBank/DDBJ whole genome shotgun (WGS) entry which is preliminary data.</text>
</comment>
<feature type="region of interest" description="Disordered" evidence="1">
    <location>
        <begin position="118"/>
        <end position="141"/>
    </location>
</feature>
<organism evidence="2 3">
    <name type="scientific">Smittium megazygosporum</name>
    <dbReference type="NCBI Taxonomy" id="133381"/>
    <lineage>
        <taxon>Eukaryota</taxon>
        <taxon>Fungi</taxon>
        <taxon>Fungi incertae sedis</taxon>
        <taxon>Zoopagomycota</taxon>
        <taxon>Kickxellomycotina</taxon>
        <taxon>Harpellomycetes</taxon>
        <taxon>Harpellales</taxon>
        <taxon>Legeriomycetaceae</taxon>
        <taxon>Smittium</taxon>
    </lineage>
</organism>
<evidence type="ECO:0000313" key="3">
    <source>
        <dbReference type="Proteomes" id="UP000245609"/>
    </source>
</evidence>
<dbReference type="EMBL" id="MBFS01001129">
    <property type="protein sequence ID" value="PVV01394.1"/>
    <property type="molecule type" value="Genomic_DNA"/>
</dbReference>
<reference evidence="2 3" key="1">
    <citation type="journal article" date="2018" name="MBio">
        <title>Comparative Genomics Reveals the Core Gene Toolbox for the Fungus-Insect Symbiosis.</title>
        <authorList>
            <person name="Wang Y."/>
            <person name="Stata M."/>
            <person name="Wang W."/>
            <person name="Stajich J.E."/>
            <person name="White M.M."/>
            <person name="Moncalvo J.M."/>
        </authorList>
    </citation>
    <scope>NUCLEOTIDE SEQUENCE [LARGE SCALE GENOMIC DNA]</scope>
    <source>
        <strain evidence="2 3">SC-DP-2</strain>
    </source>
</reference>
<feature type="compositionally biased region" description="Low complexity" evidence="1">
    <location>
        <begin position="186"/>
        <end position="208"/>
    </location>
</feature>
<evidence type="ECO:0000256" key="1">
    <source>
        <dbReference type="SAM" id="MobiDB-lite"/>
    </source>
</evidence>
<sequence length="255" mass="28164">MSDFFSIPYASDPQGKQILYSSQSSLNSPLDPKFSGLKIKSNLSTIFENQPEGYTPYCSSLNEEEEEMFIHKKKGIPSHFTPLSFTSGQGIAIPKARSIPPRTTNSINRLANSLTGKDTFPKFDDSSYSNDSEQIKMSPSSFRNKAGSLIEKKTPRKVSFSFEHSRVLYIPSNNVLKQVEKARSFQSSSFSSPPPLSSLSGSQNSSLPSQPPPPPQQQNSKKSEQFSEEILDPSHALTSIFFCNGNLRSVASDSF</sequence>
<feature type="compositionally biased region" description="Polar residues" evidence="1">
    <location>
        <begin position="126"/>
        <end position="141"/>
    </location>
</feature>
<dbReference type="Proteomes" id="UP000245609">
    <property type="component" value="Unassembled WGS sequence"/>
</dbReference>
<proteinExistence type="predicted"/>
<dbReference type="OrthoDB" id="5598929at2759"/>
<keyword evidence="3" id="KW-1185">Reference proteome</keyword>
<evidence type="ECO:0000313" key="2">
    <source>
        <dbReference type="EMBL" id="PVV01394.1"/>
    </source>
</evidence>